<evidence type="ECO:0000313" key="6">
    <source>
        <dbReference type="Proteomes" id="UP001595387"/>
    </source>
</evidence>
<dbReference type="Pfam" id="PF01757">
    <property type="entry name" value="Acyl_transf_3"/>
    <property type="match status" value="1"/>
</dbReference>
<evidence type="ECO:0000256" key="3">
    <source>
        <dbReference type="SAM" id="Phobius"/>
    </source>
</evidence>
<keyword evidence="3" id="KW-1133">Transmembrane helix</keyword>
<reference evidence="6" key="1">
    <citation type="journal article" date="2019" name="Int. J. Syst. Evol. Microbiol.">
        <title>The Global Catalogue of Microorganisms (GCM) 10K type strain sequencing project: providing services to taxonomists for standard genome sequencing and annotation.</title>
        <authorList>
            <consortium name="The Broad Institute Genomics Platform"/>
            <consortium name="The Broad Institute Genome Sequencing Center for Infectious Disease"/>
            <person name="Wu L."/>
            <person name="Ma J."/>
        </authorList>
    </citation>
    <scope>NUCLEOTIDE SEQUENCE [LARGE SCALE GENOMIC DNA]</scope>
    <source>
        <strain evidence="6">KCTC 13193</strain>
    </source>
</reference>
<feature type="transmembrane region" description="Helical" evidence="3">
    <location>
        <begin position="12"/>
        <end position="28"/>
    </location>
</feature>
<evidence type="ECO:0000256" key="1">
    <source>
        <dbReference type="ARBA" id="ARBA00004370"/>
    </source>
</evidence>
<keyword evidence="5" id="KW-0012">Acyltransferase</keyword>
<feature type="transmembrane region" description="Helical" evidence="3">
    <location>
        <begin position="226"/>
        <end position="247"/>
    </location>
</feature>
<evidence type="ECO:0000256" key="2">
    <source>
        <dbReference type="ARBA" id="ARBA00007400"/>
    </source>
</evidence>
<organism evidence="5 6">
    <name type="scientific">Virgibacillus sediminis</name>
    <dbReference type="NCBI Taxonomy" id="202260"/>
    <lineage>
        <taxon>Bacteria</taxon>
        <taxon>Bacillati</taxon>
        <taxon>Bacillota</taxon>
        <taxon>Bacilli</taxon>
        <taxon>Bacillales</taxon>
        <taxon>Bacillaceae</taxon>
        <taxon>Virgibacillus</taxon>
    </lineage>
</organism>
<name>A0ABV7A792_9BACI</name>
<feature type="transmembrane region" description="Helical" evidence="3">
    <location>
        <begin position="105"/>
        <end position="123"/>
    </location>
</feature>
<dbReference type="InterPro" id="IPR052734">
    <property type="entry name" value="Nod_factor_acetyltransferase"/>
</dbReference>
<dbReference type="GO" id="GO:0016746">
    <property type="term" value="F:acyltransferase activity"/>
    <property type="evidence" value="ECO:0007669"/>
    <property type="project" value="UniProtKB-KW"/>
</dbReference>
<sequence length="333" mass="38001">MERNAFFDNAKVLLIFLVVFGHIIQPFTSESQGMNTLYLWIYTFHMPAFILLSGFFAKGYGNKGYVMKLAKKLLLPYFIFQTLYTGYFFLIGNDDWLNGLFYPHWSLWFLFSLFCWHMLLYWFKKIPAPLSILLAVQIGLIVGYFGDIGHTFSLSRTFVFFPFFLTGYWTSEKQIMQVKRQGVKIASIGIMAIVAVAIYFAPDFSSGWLLASKSYGQLGAAEAGGLFRFVVYVTAVLMTISVLAWVPKHHTWYTDIGTRTLYVYLLHGFFIQFFRAADLFKVNNVFDVLGLAAISALIVLLLSSRPIVGLWQPMIEGKFTMLKKLGKGNSTTV</sequence>
<dbReference type="PANTHER" id="PTHR37312">
    <property type="entry name" value="MEMBRANE-BOUND ACYLTRANSFERASE YKRP-RELATED"/>
    <property type="match status" value="1"/>
</dbReference>
<keyword evidence="3" id="KW-0472">Membrane</keyword>
<feature type="transmembrane region" description="Helical" evidence="3">
    <location>
        <begin position="182"/>
        <end position="201"/>
    </location>
</feature>
<dbReference type="RefSeq" id="WP_390306539.1">
    <property type="nucleotide sequence ID" value="NZ_JBHRRZ010000017.1"/>
</dbReference>
<dbReference type="PANTHER" id="PTHR37312:SF1">
    <property type="entry name" value="MEMBRANE-BOUND ACYLTRANSFERASE YKRP-RELATED"/>
    <property type="match status" value="1"/>
</dbReference>
<dbReference type="Proteomes" id="UP001595387">
    <property type="component" value="Unassembled WGS sequence"/>
</dbReference>
<evidence type="ECO:0000259" key="4">
    <source>
        <dbReference type="Pfam" id="PF01757"/>
    </source>
</evidence>
<dbReference type="EMBL" id="JBHRRZ010000017">
    <property type="protein sequence ID" value="MFC2948961.1"/>
    <property type="molecule type" value="Genomic_DNA"/>
</dbReference>
<accession>A0ABV7A792</accession>
<evidence type="ECO:0000313" key="5">
    <source>
        <dbReference type="EMBL" id="MFC2948961.1"/>
    </source>
</evidence>
<feature type="transmembrane region" description="Helical" evidence="3">
    <location>
        <begin position="40"/>
        <end position="61"/>
    </location>
</feature>
<keyword evidence="5" id="KW-0808">Transferase</keyword>
<comment type="caution">
    <text evidence="5">The sequence shown here is derived from an EMBL/GenBank/DDBJ whole genome shotgun (WGS) entry which is preliminary data.</text>
</comment>
<keyword evidence="6" id="KW-1185">Reference proteome</keyword>
<dbReference type="InterPro" id="IPR002656">
    <property type="entry name" value="Acyl_transf_3_dom"/>
</dbReference>
<feature type="transmembrane region" description="Helical" evidence="3">
    <location>
        <begin position="130"/>
        <end position="146"/>
    </location>
</feature>
<feature type="transmembrane region" description="Helical" evidence="3">
    <location>
        <begin position="289"/>
        <end position="311"/>
    </location>
</feature>
<feature type="transmembrane region" description="Helical" evidence="3">
    <location>
        <begin position="73"/>
        <end position="93"/>
    </location>
</feature>
<comment type="subcellular location">
    <subcellularLocation>
        <location evidence="1">Membrane</location>
    </subcellularLocation>
</comment>
<proteinExistence type="inferred from homology"/>
<feature type="transmembrane region" description="Helical" evidence="3">
    <location>
        <begin position="152"/>
        <end position="170"/>
    </location>
</feature>
<protein>
    <submittedName>
        <fullName evidence="5">Acyltransferase family protein</fullName>
    </submittedName>
</protein>
<gene>
    <name evidence="5" type="ORF">ACFODW_11500</name>
</gene>
<feature type="domain" description="Acyltransferase 3" evidence="4">
    <location>
        <begin position="4"/>
        <end position="302"/>
    </location>
</feature>
<keyword evidence="3" id="KW-0812">Transmembrane</keyword>
<comment type="similarity">
    <text evidence="2">Belongs to the acyltransferase 3 family.</text>
</comment>
<feature type="transmembrane region" description="Helical" evidence="3">
    <location>
        <begin position="259"/>
        <end position="277"/>
    </location>
</feature>